<keyword evidence="4" id="KW-0804">Transcription</keyword>
<dbReference type="GO" id="GO:0005829">
    <property type="term" value="C:cytosol"/>
    <property type="evidence" value="ECO:0007669"/>
    <property type="project" value="TreeGrafter"/>
</dbReference>
<evidence type="ECO:0000313" key="6">
    <source>
        <dbReference type="EMBL" id="OZI67287.1"/>
    </source>
</evidence>
<reference evidence="7" key="1">
    <citation type="submission" date="2017-05" db="EMBL/GenBank/DDBJ databases">
        <title>Complete and WGS of Bordetella genogroups.</title>
        <authorList>
            <person name="Spilker T."/>
            <person name="Lipuma J."/>
        </authorList>
    </citation>
    <scope>NUCLEOTIDE SEQUENCE [LARGE SCALE GENOMIC DNA]</scope>
    <source>
        <strain evidence="7">AU8856</strain>
    </source>
</reference>
<sequence>MPYAYDLKDLRLFKAVAKARNLAAGAATLNMTASLASYRLKSLEYTAGCPLFVRGPRGMTLTPAGEAMAKHVDVLFTNLHAMHEEVGAHAQELHGKVRLLANSSALHGFIIPSVARFLAANSRVDVEIQEMASEDIAGYIREGEADIGVFAGQVDDPDLVCELYAMDRLVCVTPPAHPLVQRSRASLKDILDNDFVCRDLASSNTQFLLERAVEIGKPVKARVYAHDFAAVMHLVSAGVGVALVPMSVAEPALRDGRVGAVSLLDHWAFRELHLVMKRVPAQAELVHQFATILMHDPLVVTTRSSTHWA</sequence>
<dbReference type="InterPro" id="IPR050950">
    <property type="entry name" value="HTH-type_LysR_regulators"/>
</dbReference>
<proteinExistence type="inferred from homology"/>
<keyword evidence="7" id="KW-1185">Reference proteome</keyword>
<comment type="caution">
    <text evidence="6">The sequence shown here is derived from an EMBL/GenBank/DDBJ whole genome shotgun (WGS) entry which is preliminary data.</text>
</comment>
<dbReference type="Gene3D" id="1.10.10.10">
    <property type="entry name" value="Winged helix-like DNA-binding domain superfamily/Winged helix DNA-binding domain"/>
    <property type="match status" value="1"/>
</dbReference>
<gene>
    <name evidence="6" type="ORF">CAL28_06295</name>
</gene>
<dbReference type="OrthoDB" id="9785974at2"/>
<organism evidence="6 7">
    <name type="scientific">Bordetella genomosp. 11</name>
    <dbReference type="NCBI Taxonomy" id="1416808"/>
    <lineage>
        <taxon>Bacteria</taxon>
        <taxon>Pseudomonadati</taxon>
        <taxon>Pseudomonadota</taxon>
        <taxon>Betaproteobacteria</taxon>
        <taxon>Burkholderiales</taxon>
        <taxon>Alcaligenaceae</taxon>
        <taxon>Bordetella</taxon>
    </lineage>
</organism>
<dbReference type="EMBL" id="NEVS01000001">
    <property type="protein sequence ID" value="OZI67287.1"/>
    <property type="molecule type" value="Genomic_DNA"/>
</dbReference>
<evidence type="ECO:0000256" key="1">
    <source>
        <dbReference type="ARBA" id="ARBA00009437"/>
    </source>
</evidence>
<dbReference type="AlphaFoldDB" id="A0A261V0F8"/>
<dbReference type="SUPFAM" id="SSF53850">
    <property type="entry name" value="Periplasmic binding protein-like II"/>
    <property type="match status" value="1"/>
</dbReference>
<keyword evidence="3" id="KW-0238">DNA-binding</keyword>
<evidence type="ECO:0000256" key="2">
    <source>
        <dbReference type="ARBA" id="ARBA00023015"/>
    </source>
</evidence>
<feature type="domain" description="HTH lysR-type" evidence="5">
    <location>
        <begin position="5"/>
        <end position="62"/>
    </location>
</feature>
<evidence type="ECO:0000259" key="5">
    <source>
        <dbReference type="PROSITE" id="PS50931"/>
    </source>
</evidence>
<evidence type="ECO:0000256" key="3">
    <source>
        <dbReference type="ARBA" id="ARBA00023125"/>
    </source>
</evidence>
<dbReference type="RefSeq" id="WP_094840480.1">
    <property type="nucleotide sequence ID" value="NZ_NEVS01000001.1"/>
</dbReference>
<protein>
    <submittedName>
        <fullName evidence="6">LysR family transcriptional regulator</fullName>
    </submittedName>
</protein>
<name>A0A261V0F8_9BORD</name>
<evidence type="ECO:0000313" key="7">
    <source>
        <dbReference type="Proteomes" id="UP000215767"/>
    </source>
</evidence>
<dbReference type="GO" id="GO:0003677">
    <property type="term" value="F:DNA binding"/>
    <property type="evidence" value="ECO:0007669"/>
    <property type="project" value="UniProtKB-KW"/>
</dbReference>
<comment type="similarity">
    <text evidence="1">Belongs to the LysR transcriptional regulatory family.</text>
</comment>
<dbReference type="Pfam" id="PF00126">
    <property type="entry name" value="HTH_1"/>
    <property type="match status" value="1"/>
</dbReference>
<keyword evidence="2" id="KW-0805">Transcription regulation</keyword>
<dbReference type="SUPFAM" id="SSF46785">
    <property type="entry name" value="Winged helix' DNA-binding domain"/>
    <property type="match status" value="1"/>
</dbReference>
<dbReference type="InterPro" id="IPR000847">
    <property type="entry name" value="LysR_HTH_N"/>
</dbReference>
<dbReference type="PANTHER" id="PTHR30419">
    <property type="entry name" value="HTH-TYPE TRANSCRIPTIONAL REGULATOR YBHD"/>
    <property type="match status" value="1"/>
</dbReference>
<dbReference type="Proteomes" id="UP000215767">
    <property type="component" value="Unassembled WGS sequence"/>
</dbReference>
<dbReference type="Pfam" id="PF03466">
    <property type="entry name" value="LysR_substrate"/>
    <property type="match status" value="1"/>
</dbReference>
<dbReference type="InterPro" id="IPR036390">
    <property type="entry name" value="WH_DNA-bd_sf"/>
</dbReference>
<dbReference type="PANTHER" id="PTHR30419:SF2">
    <property type="entry name" value="LYSR FAMILY TRANSCRIPTIONAL REGULATOR"/>
    <property type="match status" value="1"/>
</dbReference>
<dbReference type="GO" id="GO:0003700">
    <property type="term" value="F:DNA-binding transcription factor activity"/>
    <property type="evidence" value="ECO:0007669"/>
    <property type="project" value="InterPro"/>
</dbReference>
<evidence type="ECO:0000256" key="4">
    <source>
        <dbReference type="ARBA" id="ARBA00023163"/>
    </source>
</evidence>
<dbReference type="InterPro" id="IPR005119">
    <property type="entry name" value="LysR_subst-bd"/>
</dbReference>
<accession>A0A261V0F8</accession>
<dbReference type="InterPro" id="IPR036388">
    <property type="entry name" value="WH-like_DNA-bd_sf"/>
</dbReference>
<dbReference type="Gene3D" id="3.40.190.290">
    <property type="match status" value="1"/>
</dbReference>
<dbReference type="PROSITE" id="PS50931">
    <property type="entry name" value="HTH_LYSR"/>
    <property type="match status" value="1"/>
</dbReference>